<dbReference type="InterPro" id="IPR000182">
    <property type="entry name" value="GNAT_dom"/>
</dbReference>
<keyword evidence="3" id="KW-1185">Reference proteome</keyword>
<reference evidence="2 3" key="1">
    <citation type="submission" date="2022-10" db="EMBL/GenBank/DDBJ databases">
        <title>Chitinophaga nivalis PC15 sp. nov., isolated from Pyeongchang county, South Korea.</title>
        <authorList>
            <person name="Trinh H.N."/>
        </authorList>
    </citation>
    <scope>NUCLEOTIDE SEQUENCE [LARGE SCALE GENOMIC DNA]</scope>
    <source>
        <strain evidence="2 3">PC14</strain>
    </source>
</reference>
<dbReference type="RefSeq" id="WP_264733260.1">
    <property type="nucleotide sequence ID" value="NZ_JAPDNR010000001.1"/>
</dbReference>
<dbReference type="PANTHER" id="PTHR43233">
    <property type="entry name" value="FAMILY N-ACETYLTRANSFERASE, PUTATIVE (AFU_ORTHOLOGUE AFUA_6G03350)-RELATED"/>
    <property type="match status" value="1"/>
</dbReference>
<name>A0ABT3IRV3_9BACT</name>
<protein>
    <submittedName>
        <fullName evidence="2">GNAT family N-acetyltransferase</fullName>
    </submittedName>
</protein>
<comment type="caution">
    <text evidence="2">The sequence shown here is derived from an EMBL/GenBank/DDBJ whole genome shotgun (WGS) entry which is preliminary data.</text>
</comment>
<proteinExistence type="predicted"/>
<gene>
    <name evidence="2" type="ORF">OL497_21260</name>
</gene>
<sequence length="147" mass="16633">MTNITVQEGDYLISTDKSKLDTEVIHQFLATESYWAQGIPLSIVEKCIAGSLCFGLYHDNRQIGFARVITDGASFAYLADVFVVTSHRGKGLSKFIMRAVIAHPDLQGLRRWLLVTADAHSLYRQFGFTDITDPQKFLQLHRPQPYL</sequence>
<feature type="domain" description="N-acetyltransferase" evidence="1">
    <location>
        <begin position="15"/>
        <end position="147"/>
    </location>
</feature>
<dbReference type="CDD" id="cd04301">
    <property type="entry name" value="NAT_SF"/>
    <property type="match status" value="1"/>
</dbReference>
<dbReference type="SUPFAM" id="SSF55729">
    <property type="entry name" value="Acyl-CoA N-acyltransferases (Nat)"/>
    <property type="match status" value="1"/>
</dbReference>
<dbReference type="InterPro" id="IPR016181">
    <property type="entry name" value="Acyl_CoA_acyltransferase"/>
</dbReference>
<dbReference type="EMBL" id="JAPDNS010000002">
    <property type="protein sequence ID" value="MCW3486444.1"/>
    <property type="molecule type" value="Genomic_DNA"/>
</dbReference>
<dbReference type="Proteomes" id="UP001207742">
    <property type="component" value="Unassembled WGS sequence"/>
</dbReference>
<dbReference type="PANTHER" id="PTHR43233:SF1">
    <property type="entry name" value="FAMILY N-ACETYLTRANSFERASE, PUTATIVE (AFU_ORTHOLOGUE AFUA_6G03350)-RELATED"/>
    <property type="match status" value="1"/>
</dbReference>
<dbReference type="PROSITE" id="PS51186">
    <property type="entry name" value="GNAT"/>
    <property type="match status" value="1"/>
</dbReference>
<accession>A0ABT3IRV3</accession>
<organism evidence="2 3">
    <name type="scientific">Chitinophaga nivalis</name>
    <dbReference type="NCBI Taxonomy" id="2991709"/>
    <lineage>
        <taxon>Bacteria</taxon>
        <taxon>Pseudomonadati</taxon>
        <taxon>Bacteroidota</taxon>
        <taxon>Chitinophagia</taxon>
        <taxon>Chitinophagales</taxon>
        <taxon>Chitinophagaceae</taxon>
        <taxon>Chitinophaga</taxon>
    </lineage>
</organism>
<evidence type="ECO:0000259" key="1">
    <source>
        <dbReference type="PROSITE" id="PS51186"/>
    </source>
</evidence>
<dbReference type="Gene3D" id="3.40.630.30">
    <property type="match status" value="1"/>
</dbReference>
<dbReference type="Pfam" id="PF13508">
    <property type="entry name" value="Acetyltransf_7"/>
    <property type="match status" value="1"/>
</dbReference>
<evidence type="ECO:0000313" key="2">
    <source>
        <dbReference type="EMBL" id="MCW3486444.1"/>
    </source>
</evidence>
<evidence type="ECO:0000313" key="3">
    <source>
        <dbReference type="Proteomes" id="UP001207742"/>
    </source>
</evidence>
<dbReference type="InterPro" id="IPR053144">
    <property type="entry name" value="Acetyltransferase_Butenolide"/>
</dbReference>